<organism evidence="1 2">
    <name type="scientific">Schizosaccharomyces osmophilus</name>
    <dbReference type="NCBI Taxonomy" id="2545709"/>
    <lineage>
        <taxon>Eukaryota</taxon>
        <taxon>Fungi</taxon>
        <taxon>Dikarya</taxon>
        <taxon>Ascomycota</taxon>
        <taxon>Taphrinomycotina</taxon>
        <taxon>Schizosaccharomycetes</taxon>
        <taxon>Schizosaccharomycetales</taxon>
        <taxon>Schizosaccharomycetaceae</taxon>
        <taxon>Schizosaccharomyces</taxon>
    </lineage>
</organism>
<dbReference type="KEGG" id="som:SOMG_04436"/>
<proteinExistence type="predicted"/>
<gene>
    <name evidence="1" type="primary">pac4</name>
    <name evidence="1" type="ORF">SOMG_04436</name>
</gene>
<evidence type="ECO:0000313" key="1">
    <source>
        <dbReference type="EMBL" id="WBW75235.1"/>
    </source>
</evidence>
<accession>A0AAE9WG10</accession>
<name>A0AAE9WG10_9SCHI</name>
<dbReference type="Proteomes" id="UP001212411">
    <property type="component" value="Chromosome 3"/>
</dbReference>
<protein>
    <submittedName>
        <fullName evidence="1">Proteasome assembly chaperone Pac4</fullName>
    </submittedName>
</protein>
<sequence length="127" mass="13885">MFEISQKVLETSIQGAPHVWIQLVEMLPSSSIYVWASNSGSCPSGNLTLGVPMGEDTATTDLVGVGSIDDLSRRMSRILSKRYQIQAFCSVTLQGEFPNDPEILSAFTKVMGAVNNMIEERKEKSNA</sequence>
<dbReference type="GO" id="GO:0000502">
    <property type="term" value="C:proteasome complex"/>
    <property type="evidence" value="ECO:0007669"/>
    <property type="project" value="UniProtKB-KW"/>
</dbReference>
<dbReference type="GeneID" id="80877910"/>
<dbReference type="RefSeq" id="XP_056039478.1">
    <property type="nucleotide sequence ID" value="XM_056183221.1"/>
</dbReference>
<dbReference type="AlphaFoldDB" id="A0AAE9WG10"/>
<dbReference type="EMBL" id="CP115613">
    <property type="protein sequence ID" value="WBW75235.1"/>
    <property type="molecule type" value="Genomic_DNA"/>
</dbReference>
<evidence type="ECO:0000313" key="2">
    <source>
        <dbReference type="Proteomes" id="UP001212411"/>
    </source>
</evidence>
<keyword evidence="1" id="KW-0647">Proteasome</keyword>
<reference evidence="1 2" key="1">
    <citation type="journal article" date="2023" name="G3 (Bethesda)">
        <title>A high-quality reference genome for the fission yeast Schizosaccharomyces osmophilus.</title>
        <authorList>
            <person name="Jia G.S."/>
            <person name="Zhang W.C."/>
            <person name="Liang Y."/>
            <person name="Liu X.H."/>
            <person name="Rhind N."/>
            <person name="Pidoux A."/>
            <person name="Brysch-Herzberg M."/>
            <person name="Du L.L."/>
        </authorList>
    </citation>
    <scope>NUCLEOTIDE SEQUENCE [LARGE SCALE GENOMIC DNA]</scope>
    <source>
        <strain evidence="1 2">CBS 15793</strain>
    </source>
</reference>
<dbReference type="Pfam" id="PF16093">
    <property type="entry name" value="PAC4"/>
    <property type="match status" value="1"/>
</dbReference>
<dbReference type="GO" id="GO:0043248">
    <property type="term" value="P:proteasome assembly"/>
    <property type="evidence" value="ECO:0007669"/>
    <property type="project" value="InterPro"/>
</dbReference>
<keyword evidence="2" id="KW-1185">Reference proteome</keyword>
<dbReference type="InterPro" id="IPR032157">
    <property type="entry name" value="PAC4"/>
</dbReference>